<dbReference type="Gene3D" id="3.90.190.10">
    <property type="entry name" value="Protein tyrosine phosphatase superfamily"/>
    <property type="match status" value="1"/>
</dbReference>
<dbReference type="InterPro" id="IPR029021">
    <property type="entry name" value="Prot-tyrosine_phosphatase-like"/>
</dbReference>
<dbReference type="EMBL" id="BQXH01000022">
    <property type="protein sequence ID" value="GKS82220.1"/>
    <property type="molecule type" value="Genomic_DNA"/>
</dbReference>
<name>A0ABQ5JJJ8_9LACO</name>
<dbReference type="PROSITE" id="PS00383">
    <property type="entry name" value="TYR_PHOSPHATASE_1"/>
    <property type="match status" value="1"/>
</dbReference>
<keyword evidence="2" id="KW-1185">Reference proteome</keyword>
<dbReference type="RefSeq" id="WP_244056648.1">
    <property type="nucleotide sequence ID" value="NZ_BQXH01000022.1"/>
</dbReference>
<sequence>MMPERLLIKNGVNFRELGGYQTTTGQQIRKRKLLRSAALSQLSTEDLNYLGEYGLKYDIDFRSPQERQKQPDRLPDQANYYFAPVFTVDQTRSQDDARQHDQRLLNEENAGFKQMLDAYNDIVLSANAKKAYRQFFDLLLANDAPDQSVIFHCSAGKDRTGMGAVYALTALGVDQATIRADYLASNVFLKERFKPMADRVPVAQQNPIYQENIQALSTVSEEYLDCALGTIQREAGSLEHYLATELGVTPAQQRDLKKIYLTD</sequence>
<dbReference type="Proteomes" id="UP001055149">
    <property type="component" value="Unassembled WGS sequence"/>
</dbReference>
<accession>A0ABQ5JJJ8</accession>
<proteinExistence type="predicted"/>
<dbReference type="InterPro" id="IPR026893">
    <property type="entry name" value="Tyr/Ser_Pase_IphP-type"/>
</dbReference>
<dbReference type="Pfam" id="PF13350">
    <property type="entry name" value="Y_phosphatase3"/>
    <property type="match status" value="1"/>
</dbReference>
<evidence type="ECO:0000313" key="1">
    <source>
        <dbReference type="EMBL" id="GKS82220.1"/>
    </source>
</evidence>
<gene>
    <name evidence="1" type="ORF">LPAF129_19060</name>
</gene>
<evidence type="ECO:0000313" key="2">
    <source>
        <dbReference type="Proteomes" id="UP001055149"/>
    </source>
</evidence>
<protein>
    <submittedName>
        <fullName evidence="1">Phosphatase</fullName>
    </submittedName>
</protein>
<organism evidence="1 2">
    <name type="scientific">Ligilactobacillus pabuli</name>
    <dbReference type="NCBI Taxonomy" id="2886039"/>
    <lineage>
        <taxon>Bacteria</taxon>
        <taxon>Bacillati</taxon>
        <taxon>Bacillota</taxon>
        <taxon>Bacilli</taxon>
        <taxon>Lactobacillales</taxon>
        <taxon>Lactobacillaceae</taxon>
        <taxon>Ligilactobacillus</taxon>
    </lineage>
</organism>
<dbReference type="SUPFAM" id="SSF52799">
    <property type="entry name" value="(Phosphotyrosine protein) phosphatases II"/>
    <property type="match status" value="1"/>
</dbReference>
<comment type="caution">
    <text evidence="1">The sequence shown here is derived from an EMBL/GenBank/DDBJ whole genome shotgun (WGS) entry which is preliminary data.</text>
</comment>
<dbReference type="InterPro" id="IPR016130">
    <property type="entry name" value="Tyr_Pase_AS"/>
</dbReference>
<reference evidence="1" key="1">
    <citation type="journal article" date="2022" name="Int. J. Syst. Evol. Microbiol.">
        <title>A novel species of lactic acid bacteria, Ligilactobacillus pabuli sp. nov., isolated from alfalfa silage.</title>
        <authorList>
            <person name="Tohno M."/>
            <person name="Tanizawa Y."/>
            <person name="Sawada H."/>
            <person name="Sakamoto M."/>
            <person name="Ohkuma M."/>
            <person name="Kobayashi H."/>
        </authorList>
    </citation>
    <scope>NUCLEOTIDE SEQUENCE</scope>
    <source>
        <strain evidence="1">AF129</strain>
    </source>
</reference>